<evidence type="ECO:0000256" key="2">
    <source>
        <dbReference type="ARBA" id="ARBA00022801"/>
    </source>
</evidence>
<dbReference type="SUPFAM" id="SSF52141">
    <property type="entry name" value="Uracil-DNA glycosylase-like"/>
    <property type="match status" value="1"/>
</dbReference>
<dbReference type="EMBL" id="JAFJYC010000001">
    <property type="protein sequence ID" value="MBT9431516.1"/>
    <property type="molecule type" value="Genomic_DNA"/>
</dbReference>
<dbReference type="EC" id="3.2.2.28" evidence="5"/>
<gene>
    <name evidence="5" type="primary">mug</name>
    <name evidence="5" type="ORF">JZM24_03915</name>
</gene>
<accession>A0ABS5YBM5</accession>
<sequence>MIEDILRQGLRVVFCGINPGLSSAHKGVHFANANNRFWKIIHLAGFTAHQLQPEEEQRLLETGCGITMLVGDAAYHRSLRVVAGGIPAGWRAVDGQDRNVPAAGAGDFRQASLLCQAFRVKNAPWGRQEMRIGATQLWVLPNPSGLNRMSGDALLAAYRALSDALPPPSLTTR</sequence>
<organism evidence="5 6">
    <name type="scientific">Candidatus Sodalis endolongispinus</name>
    <dbReference type="NCBI Taxonomy" id="2812662"/>
    <lineage>
        <taxon>Bacteria</taxon>
        <taxon>Pseudomonadati</taxon>
        <taxon>Pseudomonadota</taxon>
        <taxon>Gammaproteobacteria</taxon>
        <taxon>Enterobacterales</taxon>
        <taxon>Bruguierivoracaceae</taxon>
        <taxon>Sodalis</taxon>
    </lineage>
</organism>
<dbReference type="PANTHER" id="PTHR12159">
    <property type="entry name" value="G/T AND G/U MISMATCH-SPECIFIC DNA GLYCOSYLASE"/>
    <property type="match status" value="1"/>
</dbReference>
<dbReference type="GO" id="GO:0016798">
    <property type="term" value="F:hydrolase activity, acting on glycosyl bonds"/>
    <property type="evidence" value="ECO:0007669"/>
    <property type="project" value="UniProtKB-KW"/>
</dbReference>
<keyword evidence="5" id="KW-0326">Glycosidase</keyword>
<dbReference type="InterPro" id="IPR015637">
    <property type="entry name" value="MUG/TDG"/>
</dbReference>
<reference evidence="5 6" key="1">
    <citation type="journal article" date="2021" name="Genome Biol. Evol.">
        <title>The evolution of interdependence in a four-way mealybug symbiosis.</title>
        <authorList>
            <person name="Garber A.I."/>
            <person name="Kupper M."/>
            <person name="Laetsch D.R."/>
            <person name="Weldon S.R."/>
            <person name="Ladinsky M.S."/>
            <person name="Bjorkman P.J."/>
            <person name="McCutcheon J.P."/>
        </authorList>
    </citation>
    <scope>NUCLEOTIDE SEQUENCE [LARGE SCALE GENOMIC DNA]</scope>
    <source>
        <strain evidence="5">SOD</strain>
    </source>
</reference>
<dbReference type="Pfam" id="PF03167">
    <property type="entry name" value="UDG"/>
    <property type="match status" value="1"/>
</dbReference>
<proteinExistence type="predicted"/>
<name>A0ABS5YBM5_9GAMM</name>
<evidence type="ECO:0000256" key="3">
    <source>
        <dbReference type="ARBA" id="ARBA00023204"/>
    </source>
</evidence>
<evidence type="ECO:0000313" key="5">
    <source>
        <dbReference type="EMBL" id="MBT9431516.1"/>
    </source>
</evidence>
<dbReference type="PANTHER" id="PTHR12159:SF9">
    <property type="entry name" value="G_T MISMATCH-SPECIFIC THYMINE DNA GLYCOSYLASE"/>
    <property type="match status" value="1"/>
</dbReference>
<dbReference type="CDD" id="cd10028">
    <property type="entry name" value="UDG-F2_TDG_MUG"/>
    <property type="match status" value="1"/>
</dbReference>
<evidence type="ECO:0000256" key="1">
    <source>
        <dbReference type="ARBA" id="ARBA00022763"/>
    </source>
</evidence>
<dbReference type="Gene3D" id="3.40.470.10">
    <property type="entry name" value="Uracil-DNA glycosylase-like domain"/>
    <property type="match status" value="2"/>
</dbReference>
<keyword evidence="6" id="KW-1185">Reference proteome</keyword>
<keyword evidence="3" id="KW-0234">DNA repair</keyword>
<dbReference type="InterPro" id="IPR005122">
    <property type="entry name" value="Uracil-DNA_glycosylase-like"/>
</dbReference>
<keyword evidence="2 5" id="KW-0378">Hydrolase</keyword>
<dbReference type="Proteomes" id="UP000811282">
    <property type="component" value="Unassembled WGS sequence"/>
</dbReference>
<feature type="domain" description="Uracil-DNA glycosylase-like" evidence="4">
    <location>
        <begin position="9"/>
        <end position="152"/>
    </location>
</feature>
<protein>
    <submittedName>
        <fullName evidence="5">G/U mismatch-specific DNA glycosylase</fullName>
        <ecNumber evidence="5">3.2.2.28</ecNumber>
    </submittedName>
</protein>
<evidence type="ECO:0000259" key="4">
    <source>
        <dbReference type="Pfam" id="PF03167"/>
    </source>
</evidence>
<evidence type="ECO:0000313" key="6">
    <source>
        <dbReference type="Proteomes" id="UP000811282"/>
    </source>
</evidence>
<dbReference type="InterPro" id="IPR036895">
    <property type="entry name" value="Uracil-DNA_glycosylase-like_sf"/>
</dbReference>
<comment type="caution">
    <text evidence="5">The sequence shown here is derived from an EMBL/GenBank/DDBJ whole genome shotgun (WGS) entry which is preliminary data.</text>
</comment>
<dbReference type="NCBIfam" id="NF007570">
    <property type="entry name" value="PRK10201.1"/>
    <property type="match status" value="1"/>
</dbReference>
<keyword evidence="1" id="KW-0227">DNA damage</keyword>
<dbReference type="RefSeq" id="WP_215668630.1">
    <property type="nucleotide sequence ID" value="NZ_JAFJYC010000001.1"/>
</dbReference>